<name>A0A1M7JJC7_RUMFL</name>
<dbReference type="EMBL" id="FRCT01000006">
    <property type="protein sequence ID" value="SHM52883.1"/>
    <property type="molecule type" value="Genomic_DNA"/>
</dbReference>
<evidence type="ECO:0000313" key="4">
    <source>
        <dbReference type="Proteomes" id="UP000184394"/>
    </source>
</evidence>
<sequence length="829" mass="93154">MAIRKDLDDMLNSLMDGGGGGSTPARSHNTPRSVRKSKFDDMSVDDLLHALEDERKHSYEEAPVEEYHEDTPPSVWEFAPPTEKASEPEPQDEEEEVPNIISEVMHTEASAEMTRVFDTIPMDQEIPKPAKKKKIVITGELPDYEALRREEAEKERQAQLANEAAAERARRAAEAAAERQRLMEEAEQRRLAREEAERQRLAEEAERQRIAEEAERSRRIAEAAAEKRRLAEEAAERRRLEEEEAERQRLAEEAERQRIAEEEAERQRLAEEAERQRIAEEEAERQKLAEEAERQRIAEEEAEQRKMVIEAEKLRQIEEMKRLAEAIESSSPAAVTMDEEIIVNSSSENEVDRAIESLGEAAEEAISEAVPETQEESSEKPKKLGFFKKLINKGKEEAKPDTDTEPAPEEGLFEEDNSPSATELIDAAIAAINHPEDSVSDSDPVGDMLDNIREDAAEAIADMDTPKEEAAEAPNEPLILSDEDIIAGLSPELKERFDELSADKQQQVIEMRRAQMGAVAPSLVSEDEPAEDVFAADDEPVAENEAVEADEAKTDEEIVEKAVDEAEKADDLSDFAAKKPKGKITSALGRILDEDPDELIAQRKENTESDDAIAGNPYKKKRLYTILGVIFTIFAVIGIIATIIKCVGFFRSFTSGEAKKDSFTQMIYPAAIMDIEPFSDPSQLTSEQIITATIWSIIMDDSKISKYEPTLDTVSIPDVDVEKYAVELFGENLPAFEHATVGPLESRFYYADGVYNVRLKPITHTYSPEIKSIVKNGNTYTLNVDYVDELPQWMEKNVSKKVEFRLTEKDDGTFKFSSMKIISVNNGNI</sequence>
<feature type="transmembrane region" description="Helical" evidence="2">
    <location>
        <begin position="623"/>
        <end position="650"/>
    </location>
</feature>
<evidence type="ECO:0000313" key="3">
    <source>
        <dbReference type="EMBL" id="SHM52883.1"/>
    </source>
</evidence>
<feature type="region of interest" description="Disordered" evidence="1">
    <location>
        <begin position="149"/>
        <end position="300"/>
    </location>
</feature>
<feature type="compositionally biased region" description="Basic and acidic residues" evidence="1">
    <location>
        <begin position="393"/>
        <end position="402"/>
    </location>
</feature>
<feature type="compositionally biased region" description="Basic and acidic residues" evidence="1">
    <location>
        <begin position="37"/>
        <end position="71"/>
    </location>
</feature>
<accession>A0A1M7JJC7</accession>
<proteinExistence type="predicted"/>
<dbReference type="Proteomes" id="UP000184394">
    <property type="component" value="Unassembled WGS sequence"/>
</dbReference>
<keyword evidence="2" id="KW-1133">Transmembrane helix</keyword>
<organism evidence="3 4">
    <name type="scientific">Ruminococcus flavefaciens</name>
    <dbReference type="NCBI Taxonomy" id="1265"/>
    <lineage>
        <taxon>Bacteria</taxon>
        <taxon>Bacillati</taxon>
        <taxon>Bacillota</taxon>
        <taxon>Clostridia</taxon>
        <taxon>Eubacteriales</taxon>
        <taxon>Oscillospiraceae</taxon>
        <taxon>Ruminococcus</taxon>
    </lineage>
</organism>
<feature type="compositionally biased region" description="Acidic residues" evidence="1">
    <location>
        <begin position="403"/>
        <end position="417"/>
    </location>
</feature>
<keyword evidence="2" id="KW-0812">Transmembrane</keyword>
<feature type="compositionally biased region" description="Basic and acidic residues" evidence="1">
    <location>
        <begin position="165"/>
        <end position="300"/>
    </location>
</feature>
<feature type="region of interest" description="Disordered" evidence="1">
    <location>
        <begin position="363"/>
        <end position="418"/>
    </location>
</feature>
<keyword evidence="2" id="KW-0472">Membrane</keyword>
<gene>
    <name evidence="3" type="ORF">SAMN04487860_10629</name>
</gene>
<protein>
    <submittedName>
        <fullName evidence="3">Uncharacterized protein</fullName>
    </submittedName>
</protein>
<dbReference type="OrthoDB" id="1821690at2"/>
<evidence type="ECO:0000256" key="1">
    <source>
        <dbReference type="SAM" id="MobiDB-lite"/>
    </source>
</evidence>
<feature type="region of interest" description="Disordered" evidence="1">
    <location>
        <begin position="1"/>
        <end position="96"/>
    </location>
</feature>
<dbReference type="AlphaFoldDB" id="A0A1M7JJC7"/>
<feature type="compositionally biased region" description="Basic residues" evidence="1">
    <location>
        <begin position="383"/>
        <end position="392"/>
    </location>
</feature>
<reference evidence="3 4" key="1">
    <citation type="submission" date="2016-11" db="EMBL/GenBank/DDBJ databases">
        <authorList>
            <person name="Jaros S."/>
            <person name="Januszkiewicz K."/>
            <person name="Wedrychowicz H."/>
        </authorList>
    </citation>
    <scope>NUCLEOTIDE SEQUENCE [LARGE SCALE GENOMIC DNA]</scope>
    <source>
        <strain evidence="3 4">Y1</strain>
    </source>
</reference>
<evidence type="ECO:0000256" key="2">
    <source>
        <dbReference type="SAM" id="Phobius"/>
    </source>
</evidence>
<dbReference type="RefSeq" id="WP_072950419.1">
    <property type="nucleotide sequence ID" value="NZ_FRCT01000006.1"/>
</dbReference>